<dbReference type="PANTHER" id="PTHR33677">
    <property type="entry name" value="TRANSCRIPTIONAL REPRESSOR FRMR-RELATED"/>
    <property type="match status" value="1"/>
</dbReference>
<keyword evidence="2" id="KW-1185">Reference proteome</keyword>
<dbReference type="GO" id="GO:0003677">
    <property type="term" value="F:DNA binding"/>
    <property type="evidence" value="ECO:0007669"/>
    <property type="project" value="InterPro"/>
</dbReference>
<gene>
    <name evidence="1" type="ORF">KO353_12465</name>
</gene>
<dbReference type="KEGG" id="elio:KO353_12465"/>
<dbReference type="Pfam" id="PF02583">
    <property type="entry name" value="Trns_repr_metal"/>
    <property type="match status" value="1"/>
</dbReference>
<protein>
    <submittedName>
        <fullName evidence="1">Metal-sensing transcriptional repressor</fullName>
    </submittedName>
</protein>
<proteinExistence type="predicted"/>
<dbReference type="AlphaFoldDB" id="A0A975YJ52"/>
<dbReference type="Proteomes" id="UP000694001">
    <property type="component" value="Chromosome"/>
</dbReference>
<organism evidence="1 2">
    <name type="scientific">Elioraea tepida</name>
    <dbReference type="NCBI Taxonomy" id="2843330"/>
    <lineage>
        <taxon>Bacteria</taxon>
        <taxon>Pseudomonadati</taxon>
        <taxon>Pseudomonadota</taxon>
        <taxon>Alphaproteobacteria</taxon>
        <taxon>Acetobacterales</taxon>
        <taxon>Elioraeaceae</taxon>
        <taxon>Elioraea</taxon>
    </lineage>
</organism>
<sequence length="93" mass="10159">MAVMGHGIRHAAHADVARRLRRAEGHLRGVIGMLEAGRPCVELAQQLAAIEAAVAKAKRELIQTHIDQCLDRAVAEGRAEEALGEMRLIARYL</sequence>
<accession>A0A975YJ52</accession>
<reference evidence="1" key="1">
    <citation type="submission" date="2021-06" db="EMBL/GenBank/DDBJ databases">
        <title>Elioraea tepida, sp. nov., a moderately thermophilic aerobic anoxygenic phototrophic bacterium isolated from an alkaline siliceous hot spring mat community in Yellowstone National Park, WY, USA.</title>
        <authorList>
            <person name="Saini M.K."/>
            <person name="Yoshida S."/>
            <person name="Sebastian A."/>
            <person name="Hirose S."/>
            <person name="Hara E."/>
            <person name="Tamaki H."/>
            <person name="Soulier N.T."/>
            <person name="Albert I."/>
            <person name="Hanada S."/>
            <person name="Bryant D.A."/>
            <person name="Tank M."/>
        </authorList>
    </citation>
    <scope>NUCLEOTIDE SEQUENCE</scope>
    <source>
        <strain evidence="1">MS-P2</strain>
    </source>
</reference>
<dbReference type="GO" id="GO:0046872">
    <property type="term" value="F:metal ion binding"/>
    <property type="evidence" value="ECO:0007669"/>
    <property type="project" value="InterPro"/>
</dbReference>
<evidence type="ECO:0000313" key="1">
    <source>
        <dbReference type="EMBL" id="QXM24083.1"/>
    </source>
</evidence>
<dbReference type="EMBL" id="CP076448">
    <property type="protein sequence ID" value="QXM24083.1"/>
    <property type="molecule type" value="Genomic_DNA"/>
</dbReference>
<evidence type="ECO:0000313" key="2">
    <source>
        <dbReference type="Proteomes" id="UP000694001"/>
    </source>
</evidence>
<name>A0A975YJ52_9PROT</name>
<dbReference type="GO" id="GO:0006355">
    <property type="term" value="P:regulation of DNA-templated transcription"/>
    <property type="evidence" value="ECO:0007669"/>
    <property type="project" value="InterPro"/>
</dbReference>
<dbReference type="InterPro" id="IPR003735">
    <property type="entry name" value="Metal_Tscrpt_repr"/>
</dbReference>